<organism evidence="2 3">
    <name type="scientific">Lasiosphaeris hirsuta</name>
    <dbReference type="NCBI Taxonomy" id="260670"/>
    <lineage>
        <taxon>Eukaryota</taxon>
        <taxon>Fungi</taxon>
        <taxon>Dikarya</taxon>
        <taxon>Ascomycota</taxon>
        <taxon>Pezizomycotina</taxon>
        <taxon>Sordariomycetes</taxon>
        <taxon>Sordariomycetidae</taxon>
        <taxon>Sordariales</taxon>
        <taxon>Lasiosphaeriaceae</taxon>
        <taxon>Lasiosphaeris</taxon>
    </lineage>
</organism>
<feature type="compositionally biased region" description="Low complexity" evidence="1">
    <location>
        <begin position="37"/>
        <end position="83"/>
    </location>
</feature>
<name>A0AA40AG11_9PEZI</name>
<evidence type="ECO:0000313" key="3">
    <source>
        <dbReference type="Proteomes" id="UP001172102"/>
    </source>
</evidence>
<keyword evidence="3" id="KW-1185">Reference proteome</keyword>
<protein>
    <submittedName>
        <fullName evidence="2">Uncharacterized protein</fullName>
    </submittedName>
</protein>
<dbReference type="EMBL" id="JAUKUA010000004">
    <property type="protein sequence ID" value="KAK0715093.1"/>
    <property type="molecule type" value="Genomic_DNA"/>
</dbReference>
<gene>
    <name evidence="2" type="ORF">B0H67DRAFT_644883</name>
</gene>
<dbReference type="AlphaFoldDB" id="A0AA40AG11"/>
<evidence type="ECO:0000313" key="2">
    <source>
        <dbReference type="EMBL" id="KAK0715093.1"/>
    </source>
</evidence>
<sequence length="83" mass="8312">MSDKSSSSSGKTDWNSLLKHSSAMGILKPGVVFNTYGQGSSSSSSSSGASKHPSSYSGSTTQGSGSSRYYSSSNNPSSGSGSK</sequence>
<feature type="region of interest" description="Disordered" evidence="1">
    <location>
        <begin position="32"/>
        <end position="83"/>
    </location>
</feature>
<dbReference type="Proteomes" id="UP001172102">
    <property type="component" value="Unassembled WGS sequence"/>
</dbReference>
<evidence type="ECO:0000256" key="1">
    <source>
        <dbReference type="SAM" id="MobiDB-lite"/>
    </source>
</evidence>
<accession>A0AA40AG11</accession>
<proteinExistence type="predicted"/>
<comment type="caution">
    <text evidence="2">The sequence shown here is derived from an EMBL/GenBank/DDBJ whole genome shotgun (WGS) entry which is preliminary data.</text>
</comment>
<reference evidence="2" key="1">
    <citation type="submission" date="2023-06" db="EMBL/GenBank/DDBJ databases">
        <title>Genome-scale phylogeny and comparative genomics of the fungal order Sordariales.</title>
        <authorList>
            <consortium name="Lawrence Berkeley National Laboratory"/>
            <person name="Hensen N."/>
            <person name="Bonometti L."/>
            <person name="Westerberg I."/>
            <person name="Brannstrom I.O."/>
            <person name="Guillou S."/>
            <person name="Cros-Aarteil S."/>
            <person name="Calhoun S."/>
            <person name="Haridas S."/>
            <person name="Kuo A."/>
            <person name="Mondo S."/>
            <person name="Pangilinan J."/>
            <person name="Riley R."/>
            <person name="Labutti K."/>
            <person name="Andreopoulos B."/>
            <person name="Lipzen A."/>
            <person name="Chen C."/>
            <person name="Yanf M."/>
            <person name="Daum C."/>
            <person name="Ng V."/>
            <person name="Clum A."/>
            <person name="Steindorff A."/>
            <person name="Ohm R."/>
            <person name="Martin F."/>
            <person name="Silar P."/>
            <person name="Natvig D."/>
            <person name="Lalanne C."/>
            <person name="Gautier V."/>
            <person name="Ament-Velasquez S.L."/>
            <person name="Kruys A."/>
            <person name="Hutchinson M.I."/>
            <person name="Powell A.J."/>
            <person name="Barry K."/>
            <person name="Miller A.N."/>
            <person name="Grigoriev I.V."/>
            <person name="Debuchy R."/>
            <person name="Gladieux P."/>
            <person name="Thoren M.H."/>
            <person name="Johannesson H."/>
        </authorList>
    </citation>
    <scope>NUCLEOTIDE SEQUENCE</scope>
    <source>
        <strain evidence="2">SMH4607-1</strain>
    </source>
</reference>